<keyword evidence="9" id="KW-1185">Reference proteome</keyword>
<organism evidence="8 9">
    <name type="scientific">Kyrpidia tusciae (strain DSM 2912 / NBRC 15312 / T2)</name>
    <name type="common">Bacillus tusciae</name>
    <dbReference type="NCBI Taxonomy" id="562970"/>
    <lineage>
        <taxon>Bacteria</taxon>
        <taxon>Bacillati</taxon>
        <taxon>Bacillota</taxon>
        <taxon>Bacilli</taxon>
        <taxon>Bacillales</taxon>
        <taxon>Alicyclobacillaceae</taxon>
        <taxon>Kyrpidia</taxon>
    </lineage>
</organism>
<dbReference type="Proteomes" id="UP000002368">
    <property type="component" value="Chromosome"/>
</dbReference>
<dbReference type="PANTHER" id="PTHR31632">
    <property type="entry name" value="IRON TRANSPORTER FTH1"/>
    <property type="match status" value="1"/>
</dbReference>
<dbReference type="GO" id="GO:0033573">
    <property type="term" value="C:high-affinity iron permease complex"/>
    <property type="evidence" value="ECO:0007669"/>
    <property type="project" value="InterPro"/>
</dbReference>
<evidence type="ECO:0000256" key="2">
    <source>
        <dbReference type="ARBA" id="ARBA00008333"/>
    </source>
</evidence>
<reference evidence="8 9" key="1">
    <citation type="journal article" date="2011" name="Stand. Genomic Sci.">
        <title>Complete genome sequence of the thermophilic, hydrogen-oxidizing Bacillus tusciae type strain (T2) and reclassification in the new genus, Kyrpidia gen. nov. as Kyrpidia tusciae comb. nov. and emendation of the family Alicyclobacillaceae da Costa and Rainey, 2010.</title>
        <authorList>
            <person name="Klenk H.P."/>
            <person name="Lapidus A."/>
            <person name="Chertkov O."/>
            <person name="Copeland A."/>
            <person name="Del Rio T.G."/>
            <person name="Nolan M."/>
            <person name="Lucas S."/>
            <person name="Chen F."/>
            <person name="Tice H."/>
            <person name="Cheng J.F."/>
            <person name="Han C."/>
            <person name="Bruce D."/>
            <person name="Goodwin L."/>
            <person name="Pitluck S."/>
            <person name="Pati A."/>
            <person name="Ivanova N."/>
            <person name="Mavromatis K."/>
            <person name="Daum C."/>
            <person name="Chen A."/>
            <person name="Palaniappan K."/>
            <person name="Chang Y.J."/>
            <person name="Land M."/>
            <person name="Hauser L."/>
            <person name="Jeffries C.D."/>
            <person name="Detter J.C."/>
            <person name="Rohde M."/>
            <person name="Abt B."/>
            <person name="Pukall R."/>
            <person name="Goker M."/>
            <person name="Bristow J."/>
            <person name="Markowitz V."/>
            <person name="Hugenholtz P."/>
            <person name="Eisen J.A."/>
        </authorList>
    </citation>
    <scope>NUCLEOTIDE SEQUENCE [LARGE SCALE GENOMIC DNA]</scope>
    <source>
        <strain evidence="8 9">DSM 2912</strain>
    </source>
</reference>
<feature type="signal peptide" evidence="7">
    <location>
        <begin position="1"/>
        <end position="25"/>
    </location>
</feature>
<evidence type="ECO:0000313" key="8">
    <source>
        <dbReference type="EMBL" id="ADG07278.1"/>
    </source>
</evidence>
<comment type="similarity">
    <text evidence="2">Belongs to the oxidase-dependent Fe transporter (OFeT) (TC 9.A.10.1) family.</text>
</comment>
<feature type="transmembrane region" description="Helical" evidence="6">
    <location>
        <begin position="231"/>
        <end position="252"/>
    </location>
</feature>
<dbReference type="HOGENOM" id="CLU_023979_0_0_9"/>
<feature type="chain" id="PRO_5003079899" evidence="7">
    <location>
        <begin position="26"/>
        <end position="492"/>
    </location>
</feature>
<dbReference type="eggNOG" id="COG0672">
    <property type="taxonomic scope" value="Bacteria"/>
</dbReference>
<evidence type="ECO:0000256" key="1">
    <source>
        <dbReference type="ARBA" id="ARBA00004141"/>
    </source>
</evidence>
<feature type="transmembrane region" description="Helical" evidence="6">
    <location>
        <begin position="299"/>
        <end position="318"/>
    </location>
</feature>
<keyword evidence="5 6" id="KW-0472">Membrane</keyword>
<feature type="transmembrane region" description="Helical" evidence="6">
    <location>
        <begin position="460"/>
        <end position="476"/>
    </location>
</feature>
<sequence>MIKKVLLAICLLFALVVLPALQVGAAPADDMKQAEVWVGQALDRVKQGDLEGAGESYRQFTEAWMAKEDGVRETSREAYKDIEDAMGQVQLALAQGKPDQVEHALTALQDTLRKFIEGGYPAGPSRSAGGKATVATLVELLQQAQEQIREGQIAEAAETVDRVQMSWLDVEGLIVAKSPDIYGPMEQDMVTAKALLTKNPPDVEHARTVIERMENRLAPLSGTTSYTFFDAALILLREGLEAMLVVVALLAFLRRSGHPDKQAWVWTGVAGGIAVSILLAVLVQILFTSGTFGDNNALIGGWTALLAAVMLLYVSYWLHSNANIVKWQQYIREKTGRALARGSLVSLALLSFLAVFREGTETVLFYIGMAPSIGIGGLLLGLATGTGLLLILGGLMFVAGLRIPVRPFFLISSVLVFYLCYKFVGVGINHLQAAGVMPATPGTYLPSIEVLGMYPTWQTTVPQLVLLLAAAGWLIWTRINDQRLRRDVSAEH</sequence>
<evidence type="ECO:0000256" key="7">
    <source>
        <dbReference type="SAM" id="SignalP"/>
    </source>
</evidence>
<dbReference type="InterPro" id="IPR004923">
    <property type="entry name" value="FTR1/Fip1/EfeU"/>
</dbReference>
<evidence type="ECO:0000256" key="6">
    <source>
        <dbReference type="SAM" id="Phobius"/>
    </source>
</evidence>
<evidence type="ECO:0000256" key="3">
    <source>
        <dbReference type="ARBA" id="ARBA00022692"/>
    </source>
</evidence>
<gene>
    <name evidence="8" type="ordered locus">Btus_2621</name>
</gene>
<dbReference type="GO" id="GO:0015093">
    <property type="term" value="F:ferrous iron transmembrane transporter activity"/>
    <property type="evidence" value="ECO:0007669"/>
    <property type="project" value="TreeGrafter"/>
</dbReference>
<feature type="transmembrane region" description="Helical" evidence="6">
    <location>
        <begin position="408"/>
        <end position="428"/>
    </location>
</feature>
<feature type="transmembrane region" description="Helical" evidence="6">
    <location>
        <begin position="264"/>
        <end position="287"/>
    </location>
</feature>
<evidence type="ECO:0000313" key="9">
    <source>
        <dbReference type="Proteomes" id="UP000002368"/>
    </source>
</evidence>
<protein>
    <submittedName>
        <fullName evidence="8">Iron permease FTR1</fullName>
    </submittedName>
</protein>
<keyword evidence="3 6" id="KW-0812">Transmembrane</keyword>
<dbReference type="PANTHER" id="PTHR31632:SF2">
    <property type="entry name" value="PLASMA MEMBRANE IRON PERMEASE"/>
    <property type="match status" value="1"/>
</dbReference>
<comment type="subcellular location">
    <subcellularLocation>
        <location evidence="1">Membrane</location>
        <topology evidence="1">Multi-pass membrane protein</topology>
    </subcellularLocation>
</comment>
<proteinExistence type="inferred from homology"/>
<dbReference type="EMBL" id="CP002017">
    <property type="protein sequence ID" value="ADG07278.1"/>
    <property type="molecule type" value="Genomic_DNA"/>
</dbReference>
<accession>D5WU26</accession>
<dbReference type="KEGG" id="bts:Btus_2621"/>
<feature type="transmembrane region" description="Helical" evidence="6">
    <location>
        <begin position="363"/>
        <end position="396"/>
    </location>
</feature>
<evidence type="ECO:0000256" key="5">
    <source>
        <dbReference type="ARBA" id="ARBA00023136"/>
    </source>
</evidence>
<evidence type="ECO:0000256" key="4">
    <source>
        <dbReference type="ARBA" id="ARBA00022989"/>
    </source>
</evidence>
<dbReference type="Pfam" id="PF03239">
    <property type="entry name" value="FTR1"/>
    <property type="match status" value="1"/>
</dbReference>
<name>D5WU26_KYRT2</name>
<keyword evidence="4 6" id="KW-1133">Transmembrane helix</keyword>
<dbReference type="RefSeq" id="WP_013076561.1">
    <property type="nucleotide sequence ID" value="NC_014098.1"/>
</dbReference>
<feature type="transmembrane region" description="Helical" evidence="6">
    <location>
        <begin position="338"/>
        <end position="357"/>
    </location>
</feature>
<dbReference type="AlphaFoldDB" id="D5WU26"/>
<keyword evidence="7" id="KW-0732">Signal</keyword>
<dbReference type="STRING" id="562970.Btus_2621"/>